<feature type="region of interest" description="Disordered" evidence="1">
    <location>
        <begin position="58"/>
        <end position="139"/>
    </location>
</feature>
<dbReference type="Proteomes" id="UP000796880">
    <property type="component" value="Unassembled WGS sequence"/>
</dbReference>
<dbReference type="AlphaFoldDB" id="A0A8K0E9U0"/>
<accession>A0A8K0E9U0</accession>
<proteinExistence type="predicted"/>
<comment type="caution">
    <text evidence="3">The sequence shown here is derived from an EMBL/GenBank/DDBJ whole genome shotgun (WGS) entry which is preliminary data.</text>
</comment>
<evidence type="ECO:0000259" key="2">
    <source>
        <dbReference type="PROSITE" id="PS50846"/>
    </source>
</evidence>
<dbReference type="InterPro" id="IPR044526">
    <property type="entry name" value="NAKR1-3"/>
</dbReference>
<dbReference type="Gene3D" id="3.30.70.100">
    <property type="match status" value="1"/>
</dbReference>
<evidence type="ECO:0000313" key="4">
    <source>
        <dbReference type="Proteomes" id="UP000796880"/>
    </source>
</evidence>
<dbReference type="PANTHER" id="PTHR46119">
    <property type="entry name" value="OS08G0405700 PROTEIN"/>
    <property type="match status" value="1"/>
</dbReference>
<keyword evidence="4" id="KW-1185">Reference proteome</keyword>
<feature type="domain" description="HMA" evidence="2">
    <location>
        <begin position="225"/>
        <end position="291"/>
    </location>
</feature>
<dbReference type="EMBL" id="VOIH02000007">
    <property type="protein sequence ID" value="KAF3442039.1"/>
    <property type="molecule type" value="Genomic_DNA"/>
</dbReference>
<dbReference type="Pfam" id="PF00403">
    <property type="entry name" value="HMA"/>
    <property type="match status" value="1"/>
</dbReference>
<evidence type="ECO:0000313" key="3">
    <source>
        <dbReference type="EMBL" id="KAF3442039.1"/>
    </source>
</evidence>
<dbReference type="CDD" id="cd00371">
    <property type="entry name" value="HMA"/>
    <property type="match status" value="1"/>
</dbReference>
<reference evidence="3" key="1">
    <citation type="submission" date="2020-03" db="EMBL/GenBank/DDBJ databases">
        <title>A high-quality chromosome-level genome assembly of a woody plant with both climbing and erect habits, Rhamnella rubrinervis.</title>
        <authorList>
            <person name="Lu Z."/>
            <person name="Yang Y."/>
            <person name="Zhu X."/>
            <person name="Sun Y."/>
        </authorList>
    </citation>
    <scope>NUCLEOTIDE SEQUENCE</scope>
    <source>
        <strain evidence="3">BYM</strain>
        <tissue evidence="3">Leaf</tissue>
    </source>
</reference>
<gene>
    <name evidence="3" type="ORF">FNV43_RR15955</name>
</gene>
<dbReference type="InterPro" id="IPR036163">
    <property type="entry name" value="HMA_dom_sf"/>
</dbReference>
<dbReference type="SUPFAM" id="SSF55008">
    <property type="entry name" value="HMA, heavy metal-associated domain"/>
    <property type="match status" value="1"/>
</dbReference>
<dbReference type="OrthoDB" id="689350at2759"/>
<evidence type="ECO:0000256" key="1">
    <source>
        <dbReference type="SAM" id="MobiDB-lite"/>
    </source>
</evidence>
<sequence>MKGIDLFCASQASTAICMSMDQASSSSSSSIIHDHDHEQLGGRAIDRHNPIIRDARRISTSGRVTLPSAPCSSQLPINPRPYHQLQKTNIKKKSNSSSKENHDHQKRKSTSSSRAKPAEVAGDDDDNSNIKKSISTPSDVVVRNRKQSFGAKAVADLFTPPGSSRYLLGDSGVYFDGLSDYHHDPVLALVPFGSNNKQDDQAITIAKDKHSSSASDQSKPPSNSNQVVVLRVSLHCKGCEGKVRKHLSRMKGVSSFNIDFAAKKVTVVGDVTPLSVLASVSKVKTAQLWTSAASAASTTATANTENKK</sequence>
<organism evidence="3 4">
    <name type="scientific">Rhamnella rubrinervis</name>
    <dbReference type="NCBI Taxonomy" id="2594499"/>
    <lineage>
        <taxon>Eukaryota</taxon>
        <taxon>Viridiplantae</taxon>
        <taxon>Streptophyta</taxon>
        <taxon>Embryophyta</taxon>
        <taxon>Tracheophyta</taxon>
        <taxon>Spermatophyta</taxon>
        <taxon>Magnoliopsida</taxon>
        <taxon>eudicotyledons</taxon>
        <taxon>Gunneridae</taxon>
        <taxon>Pentapetalae</taxon>
        <taxon>rosids</taxon>
        <taxon>fabids</taxon>
        <taxon>Rosales</taxon>
        <taxon>Rhamnaceae</taxon>
        <taxon>rhamnoid group</taxon>
        <taxon>Rhamneae</taxon>
        <taxon>Rhamnella</taxon>
    </lineage>
</organism>
<dbReference type="PROSITE" id="PS50846">
    <property type="entry name" value="HMA_2"/>
    <property type="match status" value="1"/>
</dbReference>
<name>A0A8K0E9U0_9ROSA</name>
<protein>
    <recommendedName>
        <fullName evidence="2">HMA domain-containing protein</fullName>
    </recommendedName>
</protein>
<dbReference type="PANTHER" id="PTHR46119:SF15">
    <property type="entry name" value="PROTEIN SODIUM POTASSIUM ROOT DEFECTIVE 2"/>
    <property type="match status" value="1"/>
</dbReference>
<dbReference type="GO" id="GO:0046872">
    <property type="term" value="F:metal ion binding"/>
    <property type="evidence" value="ECO:0007669"/>
    <property type="project" value="InterPro"/>
</dbReference>
<dbReference type="InterPro" id="IPR006121">
    <property type="entry name" value="HMA_dom"/>
</dbReference>